<dbReference type="Gene3D" id="3.20.20.10">
    <property type="entry name" value="Alanine racemase"/>
    <property type="match status" value="1"/>
</dbReference>
<dbReference type="PROSITE" id="PS00395">
    <property type="entry name" value="ALANINE_RACEMASE"/>
    <property type="match status" value="1"/>
</dbReference>
<feature type="modified residue" description="N6-(pyridoxal phosphate)lysine" evidence="5 6">
    <location>
        <position position="41"/>
    </location>
</feature>
<comment type="pathway">
    <text evidence="5">Amino-acid biosynthesis; D-alanine biosynthesis; D-alanine from L-alanine: step 1/1.</text>
</comment>
<dbReference type="InterPro" id="IPR029066">
    <property type="entry name" value="PLP-binding_barrel"/>
</dbReference>
<dbReference type="PRINTS" id="PR00992">
    <property type="entry name" value="ALARACEMASE"/>
</dbReference>
<feature type="domain" description="Alanine racemase C-terminal" evidence="8">
    <location>
        <begin position="245"/>
        <end position="370"/>
    </location>
</feature>
<dbReference type="EC" id="5.1.1.1" evidence="5"/>
<feature type="active site" description="Proton acceptor; specific for L-alanine" evidence="5">
    <location>
        <position position="266"/>
    </location>
</feature>
<evidence type="ECO:0000259" key="8">
    <source>
        <dbReference type="SMART" id="SM01005"/>
    </source>
</evidence>
<proteinExistence type="inferred from homology"/>
<dbReference type="GeneID" id="87619488"/>
<dbReference type="InterPro" id="IPR020622">
    <property type="entry name" value="Ala_racemase_pyridoxalP-BS"/>
</dbReference>
<dbReference type="HAMAP" id="MF_01201">
    <property type="entry name" value="Ala_racemase"/>
    <property type="match status" value="1"/>
</dbReference>
<evidence type="ECO:0000256" key="5">
    <source>
        <dbReference type="HAMAP-Rule" id="MF_01201"/>
    </source>
</evidence>
<dbReference type="Pfam" id="PF01168">
    <property type="entry name" value="Ala_racemase_N"/>
    <property type="match status" value="1"/>
</dbReference>
<comment type="catalytic activity">
    <reaction evidence="1 5">
        <text>L-alanine = D-alanine</text>
        <dbReference type="Rhea" id="RHEA:20249"/>
        <dbReference type="ChEBI" id="CHEBI:57416"/>
        <dbReference type="ChEBI" id="CHEBI:57972"/>
        <dbReference type="EC" id="5.1.1.1"/>
    </reaction>
</comment>
<dbReference type="InterPro" id="IPR009006">
    <property type="entry name" value="Ala_racemase/Decarboxylase_C"/>
</dbReference>
<dbReference type="InterPro" id="IPR011079">
    <property type="entry name" value="Ala_racemase_C"/>
</dbReference>
<dbReference type="GO" id="GO:0005829">
    <property type="term" value="C:cytosol"/>
    <property type="evidence" value="ECO:0007669"/>
    <property type="project" value="TreeGrafter"/>
</dbReference>
<dbReference type="InterPro" id="IPR000821">
    <property type="entry name" value="Ala_racemase"/>
</dbReference>
<evidence type="ECO:0000256" key="3">
    <source>
        <dbReference type="ARBA" id="ARBA00022898"/>
    </source>
</evidence>
<keyword evidence="4 5" id="KW-0413">Isomerase</keyword>
<gene>
    <name evidence="9" type="ORF">EM808_22040</name>
</gene>
<accession>A0A3S2TV33</accession>
<dbReference type="RefSeq" id="WP_127740883.1">
    <property type="nucleotide sequence ID" value="NZ_CAJCKN010000026.1"/>
</dbReference>
<dbReference type="AlphaFoldDB" id="A0A3S2TV33"/>
<keyword evidence="10" id="KW-1185">Reference proteome</keyword>
<dbReference type="Pfam" id="PF00842">
    <property type="entry name" value="Ala_racemase_C"/>
    <property type="match status" value="1"/>
</dbReference>
<evidence type="ECO:0000256" key="7">
    <source>
        <dbReference type="PIRSR" id="PIRSR600821-52"/>
    </source>
</evidence>
<dbReference type="GO" id="GO:0008784">
    <property type="term" value="F:alanine racemase activity"/>
    <property type="evidence" value="ECO:0007669"/>
    <property type="project" value="UniProtKB-UniRule"/>
</dbReference>
<dbReference type="PANTHER" id="PTHR30511:SF0">
    <property type="entry name" value="ALANINE RACEMASE, CATABOLIC-RELATED"/>
    <property type="match status" value="1"/>
</dbReference>
<dbReference type="GO" id="GO:0030632">
    <property type="term" value="P:D-alanine biosynthetic process"/>
    <property type="evidence" value="ECO:0007669"/>
    <property type="project" value="UniProtKB-UniRule"/>
</dbReference>
<sequence length="384" mass="42741">MLENEYYRDTWAEINLDDIEENVKNMRSRMAEASKLFAVVKANGYGHGAIEVARTALLAGADYLAVAFLDEALALRNAGIHAPILVLGASRPADILVAAKQDIILTVFDVEWLTRATEHLQGNKIKIHVKIDSGMGRLGIRKEQEVKEIEEFLMCHQEFVLEGIYTHFATADEKNSSYLNEQAKKFADILASFKTKPPIIHCSNSAAGLLYPELAFNGVRLGIAMYGLTPSMEIKEMLPFSLKEAFSLHTKIVQVKKLHKGDKVSYGATYEAKEDEWIATLPIGYADGWLRKLQGQEVLVNGVRVPIVGRVCMDQCMIRLPHEIAVGTKVTLIGTQQEQCISVNEIAKKLDTINYEVTCTIAHRVPRVYLKDGAVESVVNNLLN</sequence>
<organism evidence="9 10">
    <name type="scientific">Niallia taxi</name>
    <dbReference type="NCBI Taxonomy" id="2499688"/>
    <lineage>
        <taxon>Bacteria</taxon>
        <taxon>Bacillati</taxon>
        <taxon>Bacillota</taxon>
        <taxon>Bacilli</taxon>
        <taxon>Bacillales</taxon>
        <taxon>Bacillaceae</taxon>
        <taxon>Niallia</taxon>
    </lineage>
</organism>
<dbReference type="GO" id="GO:0030170">
    <property type="term" value="F:pyridoxal phosphate binding"/>
    <property type="evidence" value="ECO:0007669"/>
    <property type="project" value="UniProtKB-UniRule"/>
</dbReference>
<evidence type="ECO:0000256" key="1">
    <source>
        <dbReference type="ARBA" id="ARBA00000316"/>
    </source>
</evidence>
<dbReference type="GO" id="GO:0009252">
    <property type="term" value="P:peptidoglycan biosynthetic process"/>
    <property type="evidence" value="ECO:0007669"/>
    <property type="project" value="TreeGrafter"/>
</dbReference>
<reference evidence="9 10" key="1">
    <citation type="submission" date="2019-01" db="EMBL/GenBank/DDBJ databases">
        <title>Bacillus sp. M5HDSG1-1, whole genome shotgun sequence.</title>
        <authorList>
            <person name="Tuo L."/>
        </authorList>
    </citation>
    <scope>NUCLEOTIDE SEQUENCE [LARGE SCALE GENOMIC DNA]</scope>
    <source>
        <strain evidence="9 10">M5HDSG1-1</strain>
    </source>
</reference>
<feature type="binding site" evidence="5 7">
    <location>
        <position position="313"/>
    </location>
    <ligand>
        <name>substrate</name>
    </ligand>
</feature>
<comment type="function">
    <text evidence="5">Catalyzes the interconversion of L-alanine and D-alanine. May also act on other amino acids.</text>
</comment>
<dbReference type="Gene3D" id="2.40.37.10">
    <property type="entry name" value="Lyase, Ornithine Decarboxylase, Chain A, domain 1"/>
    <property type="match status" value="1"/>
</dbReference>
<dbReference type="SUPFAM" id="SSF50621">
    <property type="entry name" value="Alanine racemase C-terminal domain-like"/>
    <property type="match status" value="1"/>
</dbReference>
<feature type="binding site" evidence="5 7">
    <location>
        <position position="137"/>
    </location>
    <ligand>
        <name>substrate</name>
    </ligand>
</feature>
<feature type="active site" description="Proton acceptor; specific for D-alanine" evidence="5">
    <location>
        <position position="41"/>
    </location>
</feature>
<comment type="caution">
    <text evidence="9">The sequence shown here is derived from an EMBL/GenBank/DDBJ whole genome shotgun (WGS) entry which is preliminary data.</text>
</comment>
<name>A0A3S2TV33_9BACI</name>
<dbReference type="InterPro" id="IPR001608">
    <property type="entry name" value="Ala_racemase_N"/>
</dbReference>
<dbReference type="NCBIfam" id="TIGR00492">
    <property type="entry name" value="alr"/>
    <property type="match status" value="1"/>
</dbReference>
<evidence type="ECO:0000313" key="10">
    <source>
        <dbReference type="Proteomes" id="UP000288024"/>
    </source>
</evidence>
<protein>
    <recommendedName>
        <fullName evidence="5">Alanine racemase</fullName>
        <ecNumber evidence="5">5.1.1.1</ecNumber>
    </recommendedName>
</protein>
<evidence type="ECO:0000313" key="9">
    <source>
        <dbReference type="EMBL" id="RVT58625.1"/>
    </source>
</evidence>
<comment type="similarity">
    <text evidence="5">Belongs to the alanine racemase family.</text>
</comment>
<keyword evidence="3 5" id="KW-0663">Pyridoxal phosphate</keyword>
<dbReference type="FunFam" id="2.40.37.10:FF:000006">
    <property type="entry name" value="Alanine racemase"/>
    <property type="match status" value="1"/>
</dbReference>
<dbReference type="SMART" id="SM01005">
    <property type="entry name" value="Ala_racemase_C"/>
    <property type="match status" value="1"/>
</dbReference>
<dbReference type="CDD" id="cd00430">
    <property type="entry name" value="PLPDE_III_AR"/>
    <property type="match status" value="1"/>
</dbReference>
<dbReference type="PANTHER" id="PTHR30511">
    <property type="entry name" value="ALANINE RACEMASE"/>
    <property type="match status" value="1"/>
</dbReference>
<evidence type="ECO:0000256" key="6">
    <source>
        <dbReference type="PIRSR" id="PIRSR600821-50"/>
    </source>
</evidence>
<dbReference type="EMBL" id="RZTZ01000012">
    <property type="protein sequence ID" value="RVT58625.1"/>
    <property type="molecule type" value="Genomic_DNA"/>
</dbReference>
<dbReference type="SUPFAM" id="SSF51419">
    <property type="entry name" value="PLP-binding barrel"/>
    <property type="match status" value="1"/>
</dbReference>
<comment type="cofactor">
    <cofactor evidence="2 5 6">
        <name>pyridoxal 5'-phosphate</name>
        <dbReference type="ChEBI" id="CHEBI:597326"/>
    </cofactor>
</comment>
<dbReference type="FunFam" id="3.20.20.10:FF:000002">
    <property type="entry name" value="Alanine racemase"/>
    <property type="match status" value="1"/>
</dbReference>
<evidence type="ECO:0000256" key="2">
    <source>
        <dbReference type="ARBA" id="ARBA00001933"/>
    </source>
</evidence>
<dbReference type="UniPathway" id="UPA00042">
    <property type="reaction ID" value="UER00497"/>
</dbReference>
<dbReference type="Proteomes" id="UP000288024">
    <property type="component" value="Unassembled WGS sequence"/>
</dbReference>
<evidence type="ECO:0000256" key="4">
    <source>
        <dbReference type="ARBA" id="ARBA00023235"/>
    </source>
</evidence>